<dbReference type="RefSeq" id="WP_005952166.1">
    <property type="nucleotide sequence ID" value="NZ_CP028103.1"/>
</dbReference>
<proteinExistence type="predicted"/>
<evidence type="ECO:0000313" key="2">
    <source>
        <dbReference type="EMBL" id="AVQ29896.1"/>
    </source>
</evidence>
<dbReference type="Proteomes" id="UP000241238">
    <property type="component" value="Chromosome"/>
</dbReference>
<organism evidence="2 3">
    <name type="scientific">Fusobacterium varium ATCC 27725</name>
    <dbReference type="NCBI Taxonomy" id="469618"/>
    <lineage>
        <taxon>Bacteria</taxon>
        <taxon>Fusobacteriati</taxon>
        <taxon>Fusobacteriota</taxon>
        <taxon>Fusobacteriia</taxon>
        <taxon>Fusobacteriales</taxon>
        <taxon>Fusobacteriaceae</taxon>
        <taxon>Fusobacterium</taxon>
    </lineage>
</organism>
<evidence type="ECO:0008006" key="4">
    <source>
        <dbReference type="Google" id="ProtNLM"/>
    </source>
</evidence>
<name>A0ABN5JER8_FUSVA</name>
<keyword evidence="3" id="KW-1185">Reference proteome</keyword>
<evidence type="ECO:0000256" key="1">
    <source>
        <dbReference type="SAM" id="SignalP"/>
    </source>
</evidence>
<feature type="chain" id="PRO_5045508184" description="Major outer membrane protein" evidence="1">
    <location>
        <begin position="21"/>
        <end position="356"/>
    </location>
</feature>
<dbReference type="EMBL" id="CP028103">
    <property type="protein sequence ID" value="AVQ29896.1"/>
    <property type="molecule type" value="Genomic_DNA"/>
</dbReference>
<keyword evidence="1" id="KW-0732">Signal</keyword>
<dbReference type="GeneID" id="77466578"/>
<reference evidence="3" key="1">
    <citation type="journal article" date="2018" name="MSphere">
        <title>Fusobacterium Genomics Using MinION and Illumina Sequencing Enables Genome Completion and Correction.</title>
        <authorList>
            <person name="Todd S.M."/>
            <person name="Settlage R.E."/>
            <person name="Lahmers K.K."/>
            <person name="Slade D.J."/>
        </authorList>
    </citation>
    <scope>NUCLEOTIDE SEQUENCE [LARGE SCALE GENOMIC DNA]</scope>
    <source>
        <strain evidence="3">ATCC 27725</strain>
    </source>
</reference>
<sequence>MKKSLLLVGAFLTVAAMAQAKEVVPAPVVVTEAPVQVVEKEVIVYRDRAPLGFRPNGYVDLQYRWYGETENKENGENPWAGKTNYSRTQLMGKINMTENQAFEYRIRNYNSVSAKEGTGKNGTDTRLRYFYNHGNLGDSNVNLTSRIHYRDRNDTDGHQELEYQARFNFAEYMFNNDFVKTTNFVVAPKYRYEWGSGNDDDYDNQIGADLYTYFELPLGFSFEFNMYNTQHFYGRDHVYDRGNKIKDKNFTIDVEAYIYNTTNLYTNGDVTVDFNFEGGYDDYSWSQYKKFGALDQKQDYELYALPYVQVNYQATPNFKVYAAAGAEYRNWAITAKSDAKDWRWQPTVFAGFRASF</sequence>
<accession>A0ABN5JER8</accession>
<feature type="signal peptide" evidence="1">
    <location>
        <begin position="1"/>
        <end position="20"/>
    </location>
</feature>
<protein>
    <recommendedName>
        <fullName evidence="4">Major outer membrane protein</fullName>
    </recommendedName>
</protein>
<evidence type="ECO:0000313" key="3">
    <source>
        <dbReference type="Proteomes" id="UP000241238"/>
    </source>
</evidence>
<gene>
    <name evidence="2" type="ORF">C4N18_01145</name>
</gene>